<dbReference type="PANTHER" id="PTHR32089">
    <property type="entry name" value="METHYL-ACCEPTING CHEMOTAXIS PROTEIN MCPB"/>
    <property type="match status" value="1"/>
</dbReference>
<dbReference type="Pfam" id="PF00672">
    <property type="entry name" value="HAMP"/>
    <property type="match status" value="1"/>
</dbReference>
<feature type="domain" description="Methyl-accepting transducer" evidence="5">
    <location>
        <begin position="154"/>
        <end position="390"/>
    </location>
</feature>
<dbReference type="RefSeq" id="WP_168988463.1">
    <property type="nucleotide sequence ID" value="NZ_CAWPHM010000300.1"/>
</dbReference>
<evidence type="ECO:0000259" key="6">
    <source>
        <dbReference type="PROSITE" id="PS50885"/>
    </source>
</evidence>
<dbReference type="PROSITE" id="PS50885">
    <property type="entry name" value="HAMP"/>
    <property type="match status" value="1"/>
</dbReference>
<evidence type="ECO:0000256" key="3">
    <source>
        <dbReference type="PROSITE-ProRule" id="PRU00284"/>
    </source>
</evidence>
<accession>A0A972FK49</accession>
<dbReference type="Gene3D" id="1.10.287.950">
    <property type="entry name" value="Methyl-accepting chemotaxis protein"/>
    <property type="match status" value="1"/>
</dbReference>
<sequence length="601" mass="66272">MSSFWAFYEWMEKTFWNTLTKKVASILLLLVINFAYVVAYYLRTTEINAVLAASDASATLREQVAQSLSGGLYLMVVLSIIGLIGSVALVFYLRHLIVSPVRQIISVFNELADGDGDFSRDLPMKTHDELRELAASYNHFATKMRQIIGDVRSMSVRVATEAAHVKVRIEGAAQDASNQGTLTDTVFNASSESTAAIENVSNSTQMISGSTSANLDIARNSLSEMRDIASKINAVSEQLLRFNNTVDELSTRSESVRAIAALIRDVADQTNLLALNAAIEAARAGEAGRGFAVVADEVRKLAERVNKATEEINGNINGMIDLVTHTRSENEVINVNVKQTKDVVERSAQQFGEMVSDFEHNGEQLLQIASAMEELSATNGQVHDNVSRIHELSSKVSKDMRDSEHRAADLSKATEAIQELVSRFRIGQSAFDLAVAQTRVFRDRIQEELEGIARGGIDIFDRNYQPIPGTNPPKFKVAWGDAFGRQCQQLLEDSLRTIPNSVFAVAVNTDSYLSTHNLKFSQPLTGDPEKDLVGNRTCRKFERPSELRAARNTQPMLLQTYVRDTGEILCDLAMPISVRGRHWGNVRVGLPAEALVEKTAS</sequence>
<protein>
    <submittedName>
        <fullName evidence="7">HAMP domain-containing protein</fullName>
    </submittedName>
</protein>
<proteinExistence type="inferred from homology"/>
<dbReference type="GO" id="GO:0004888">
    <property type="term" value="F:transmembrane signaling receptor activity"/>
    <property type="evidence" value="ECO:0007669"/>
    <property type="project" value="InterPro"/>
</dbReference>
<reference evidence="7" key="1">
    <citation type="submission" date="2019-12" db="EMBL/GenBank/DDBJ databases">
        <title>Comparative genomics gives insights into the taxonomy of the Azoarcus-Aromatoleum group and reveals separate origins of nif in the plant-associated Azoarcus and non-plant-associated Aromatoleum sub-groups.</title>
        <authorList>
            <person name="Lafos M."/>
            <person name="Maluk M."/>
            <person name="Batista M."/>
            <person name="Junghare M."/>
            <person name="Carmona M."/>
            <person name="Faoro H."/>
            <person name="Cruz L.M."/>
            <person name="Battistoni F."/>
            <person name="De Souza E."/>
            <person name="Pedrosa F."/>
            <person name="Chen W.-M."/>
            <person name="Poole P.S."/>
            <person name="Dixon R.A."/>
            <person name="James E.K."/>
        </authorList>
    </citation>
    <scope>NUCLEOTIDE SEQUENCE</scope>
    <source>
        <strain evidence="7">NSC3</strain>
    </source>
</reference>
<evidence type="ECO:0000256" key="2">
    <source>
        <dbReference type="ARBA" id="ARBA00029447"/>
    </source>
</evidence>
<organism evidence="7 8">
    <name type="scientific">Azoarcus taiwanensis</name>
    <dbReference type="NCBI Taxonomy" id="666964"/>
    <lineage>
        <taxon>Bacteria</taxon>
        <taxon>Pseudomonadati</taxon>
        <taxon>Pseudomonadota</taxon>
        <taxon>Betaproteobacteria</taxon>
        <taxon>Rhodocyclales</taxon>
        <taxon>Zoogloeaceae</taxon>
        <taxon>Azoarcus</taxon>
    </lineage>
</organism>
<keyword evidence="8" id="KW-1185">Reference proteome</keyword>
<keyword evidence="1 3" id="KW-0807">Transducer</keyword>
<keyword evidence="4" id="KW-1133">Transmembrane helix</keyword>
<evidence type="ECO:0000256" key="1">
    <source>
        <dbReference type="ARBA" id="ARBA00023224"/>
    </source>
</evidence>
<dbReference type="SMART" id="SM00304">
    <property type="entry name" value="HAMP"/>
    <property type="match status" value="3"/>
</dbReference>
<dbReference type="AlphaFoldDB" id="A0A972FK49"/>
<name>A0A972FK49_9RHOO</name>
<feature type="domain" description="HAMP" evidence="6">
    <location>
        <begin position="95"/>
        <end position="149"/>
    </location>
</feature>
<dbReference type="InterPro" id="IPR003660">
    <property type="entry name" value="HAMP_dom"/>
</dbReference>
<dbReference type="Proteomes" id="UP000599523">
    <property type="component" value="Unassembled WGS sequence"/>
</dbReference>
<comment type="caution">
    <text evidence="7">The sequence shown here is derived from an EMBL/GenBank/DDBJ whole genome shotgun (WGS) entry which is preliminary data.</text>
</comment>
<dbReference type="GO" id="GO:0016020">
    <property type="term" value="C:membrane"/>
    <property type="evidence" value="ECO:0007669"/>
    <property type="project" value="InterPro"/>
</dbReference>
<dbReference type="InterPro" id="IPR004089">
    <property type="entry name" value="MCPsignal_dom"/>
</dbReference>
<dbReference type="GO" id="GO:0007165">
    <property type="term" value="P:signal transduction"/>
    <property type="evidence" value="ECO:0007669"/>
    <property type="project" value="UniProtKB-KW"/>
</dbReference>
<keyword evidence="4" id="KW-0812">Transmembrane</keyword>
<dbReference type="InterPro" id="IPR004090">
    <property type="entry name" value="Chemotax_Me-accpt_rcpt"/>
</dbReference>
<comment type="similarity">
    <text evidence="2">Belongs to the methyl-accepting chemotaxis (MCP) protein family.</text>
</comment>
<feature type="transmembrane region" description="Helical" evidence="4">
    <location>
        <begin position="71"/>
        <end position="93"/>
    </location>
</feature>
<dbReference type="CDD" id="cd06225">
    <property type="entry name" value="HAMP"/>
    <property type="match status" value="1"/>
</dbReference>
<dbReference type="GO" id="GO:0006935">
    <property type="term" value="P:chemotaxis"/>
    <property type="evidence" value="ECO:0007669"/>
    <property type="project" value="InterPro"/>
</dbReference>
<dbReference type="EMBL" id="WTVM01000072">
    <property type="protein sequence ID" value="NMG03766.1"/>
    <property type="molecule type" value="Genomic_DNA"/>
</dbReference>
<dbReference type="PRINTS" id="PR00260">
    <property type="entry name" value="CHEMTRNSDUCR"/>
</dbReference>
<dbReference type="SMART" id="SM00283">
    <property type="entry name" value="MA"/>
    <property type="match status" value="1"/>
</dbReference>
<evidence type="ECO:0000256" key="4">
    <source>
        <dbReference type="SAM" id="Phobius"/>
    </source>
</evidence>
<dbReference type="PANTHER" id="PTHR32089:SF112">
    <property type="entry name" value="LYSOZYME-LIKE PROTEIN-RELATED"/>
    <property type="match status" value="1"/>
</dbReference>
<dbReference type="PROSITE" id="PS50111">
    <property type="entry name" value="CHEMOTAXIS_TRANSDUC_2"/>
    <property type="match status" value="1"/>
</dbReference>
<keyword evidence="4" id="KW-0472">Membrane</keyword>
<gene>
    <name evidence="7" type="ORF">GPA21_12390</name>
</gene>
<dbReference type="SUPFAM" id="SSF58104">
    <property type="entry name" value="Methyl-accepting chemotaxis protein (MCP) signaling domain"/>
    <property type="match status" value="1"/>
</dbReference>
<feature type="transmembrane region" description="Helical" evidence="4">
    <location>
        <begin position="23"/>
        <end position="42"/>
    </location>
</feature>
<evidence type="ECO:0000259" key="5">
    <source>
        <dbReference type="PROSITE" id="PS50111"/>
    </source>
</evidence>
<evidence type="ECO:0000313" key="7">
    <source>
        <dbReference type="EMBL" id="NMG03766.1"/>
    </source>
</evidence>
<evidence type="ECO:0000313" key="8">
    <source>
        <dbReference type="Proteomes" id="UP000599523"/>
    </source>
</evidence>
<dbReference type="Pfam" id="PF00015">
    <property type="entry name" value="MCPsignal"/>
    <property type="match status" value="1"/>
</dbReference>